<accession>A0A9K3J146</accession>
<reference evidence="1" key="2">
    <citation type="submission" date="2020-06" db="EMBL/GenBank/DDBJ databases">
        <title>Helianthus annuus Genome sequencing and assembly Release 2.</title>
        <authorList>
            <person name="Gouzy J."/>
            <person name="Langlade N."/>
            <person name="Munos S."/>
        </authorList>
    </citation>
    <scope>NUCLEOTIDE SEQUENCE</scope>
    <source>
        <tissue evidence="1">Leaves</tissue>
    </source>
</reference>
<comment type="caution">
    <text evidence="1">The sequence shown here is derived from an EMBL/GenBank/DDBJ whole genome shotgun (WGS) entry which is preliminary data.</text>
</comment>
<sequence>MQTIIFSSICTFVCVLENSIYNTKVSIKTGLSGSSNQTETAQNQTSNAVSICKLPFLLISS</sequence>
<evidence type="ECO:0000313" key="1">
    <source>
        <dbReference type="EMBL" id="KAF5806417.1"/>
    </source>
</evidence>
<organism evidence="1 2">
    <name type="scientific">Helianthus annuus</name>
    <name type="common">Common sunflower</name>
    <dbReference type="NCBI Taxonomy" id="4232"/>
    <lineage>
        <taxon>Eukaryota</taxon>
        <taxon>Viridiplantae</taxon>
        <taxon>Streptophyta</taxon>
        <taxon>Embryophyta</taxon>
        <taxon>Tracheophyta</taxon>
        <taxon>Spermatophyta</taxon>
        <taxon>Magnoliopsida</taxon>
        <taxon>eudicotyledons</taxon>
        <taxon>Gunneridae</taxon>
        <taxon>Pentapetalae</taxon>
        <taxon>asterids</taxon>
        <taxon>campanulids</taxon>
        <taxon>Asterales</taxon>
        <taxon>Asteraceae</taxon>
        <taxon>Asteroideae</taxon>
        <taxon>Heliantheae alliance</taxon>
        <taxon>Heliantheae</taxon>
        <taxon>Helianthus</taxon>
    </lineage>
</organism>
<proteinExistence type="predicted"/>
<reference evidence="1" key="1">
    <citation type="journal article" date="2017" name="Nature">
        <title>The sunflower genome provides insights into oil metabolism, flowering and Asterid evolution.</title>
        <authorList>
            <person name="Badouin H."/>
            <person name="Gouzy J."/>
            <person name="Grassa C.J."/>
            <person name="Murat F."/>
            <person name="Staton S.E."/>
            <person name="Cottret L."/>
            <person name="Lelandais-Briere C."/>
            <person name="Owens G.L."/>
            <person name="Carrere S."/>
            <person name="Mayjonade B."/>
            <person name="Legrand L."/>
            <person name="Gill N."/>
            <person name="Kane N.C."/>
            <person name="Bowers J.E."/>
            <person name="Hubner S."/>
            <person name="Bellec A."/>
            <person name="Berard A."/>
            <person name="Berges H."/>
            <person name="Blanchet N."/>
            <person name="Boniface M.C."/>
            <person name="Brunel D."/>
            <person name="Catrice O."/>
            <person name="Chaidir N."/>
            <person name="Claudel C."/>
            <person name="Donnadieu C."/>
            <person name="Faraut T."/>
            <person name="Fievet G."/>
            <person name="Helmstetter N."/>
            <person name="King M."/>
            <person name="Knapp S.J."/>
            <person name="Lai Z."/>
            <person name="Le Paslier M.C."/>
            <person name="Lippi Y."/>
            <person name="Lorenzon L."/>
            <person name="Mandel J.R."/>
            <person name="Marage G."/>
            <person name="Marchand G."/>
            <person name="Marquand E."/>
            <person name="Bret-Mestries E."/>
            <person name="Morien E."/>
            <person name="Nambeesan S."/>
            <person name="Nguyen T."/>
            <person name="Pegot-Espagnet P."/>
            <person name="Pouilly N."/>
            <person name="Raftis F."/>
            <person name="Sallet E."/>
            <person name="Schiex T."/>
            <person name="Thomas J."/>
            <person name="Vandecasteele C."/>
            <person name="Vares D."/>
            <person name="Vear F."/>
            <person name="Vautrin S."/>
            <person name="Crespi M."/>
            <person name="Mangin B."/>
            <person name="Burke J.M."/>
            <person name="Salse J."/>
            <person name="Munos S."/>
            <person name="Vincourt P."/>
            <person name="Rieseberg L.H."/>
            <person name="Langlade N.B."/>
        </authorList>
    </citation>
    <scope>NUCLEOTIDE SEQUENCE</scope>
    <source>
        <tissue evidence="1">Leaves</tissue>
    </source>
</reference>
<dbReference type="EMBL" id="MNCJ02000320">
    <property type="protein sequence ID" value="KAF5806417.1"/>
    <property type="molecule type" value="Genomic_DNA"/>
</dbReference>
<dbReference type="Gramene" id="mRNA:HanXRQr2_Chr05g0221201">
    <property type="protein sequence ID" value="CDS:HanXRQr2_Chr05g0221201.1"/>
    <property type="gene ID" value="HanXRQr2_Chr05g0221201"/>
</dbReference>
<dbReference type="Proteomes" id="UP000215914">
    <property type="component" value="Unassembled WGS sequence"/>
</dbReference>
<keyword evidence="2" id="KW-1185">Reference proteome</keyword>
<gene>
    <name evidence="1" type="ORF">HanXRQr2_Chr05g0221201</name>
</gene>
<evidence type="ECO:0000313" key="2">
    <source>
        <dbReference type="Proteomes" id="UP000215914"/>
    </source>
</evidence>
<name>A0A9K3J146_HELAN</name>
<dbReference type="AlphaFoldDB" id="A0A9K3J146"/>
<protein>
    <submittedName>
        <fullName evidence="1">Uncharacterized protein</fullName>
    </submittedName>
</protein>